<dbReference type="Proteomes" id="UP000007015">
    <property type="component" value="Chromosome 2"/>
</dbReference>
<evidence type="ECO:0000313" key="2">
    <source>
        <dbReference type="EMBL" id="EAY87953.1"/>
    </source>
</evidence>
<sequence length="71" mass="8171">MDGARMQNVKYGGKVARPHDVDDFICGIEAVPEPRAEQRIPKDQEKRRQAGSSLEHWTSWVDEEDTYAQQI</sequence>
<name>A2XAU3_ORYSI</name>
<dbReference type="HOGENOM" id="CLU_2744478_0_0_1"/>
<organism evidence="2 3">
    <name type="scientific">Oryza sativa subsp. indica</name>
    <name type="common">Rice</name>
    <dbReference type="NCBI Taxonomy" id="39946"/>
    <lineage>
        <taxon>Eukaryota</taxon>
        <taxon>Viridiplantae</taxon>
        <taxon>Streptophyta</taxon>
        <taxon>Embryophyta</taxon>
        <taxon>Tracheophyta</taxon>
        <taxon>Spermatophyta</taxon>
        <taxon>Magnoliopsida</taxon>
        <taxon>Liliopsida</taxon>
        <taxon>Poales</taxon>
        <taxon>Poaceae</taxon>
        <taxon>BOP clade</taxon>
        <taxon>Oryzoideae</taxon>
        <taxon>Oryzeae</taxon>
        <taxon>Oryzinae</taxon>
        <taxon>Oryza</taxon>
        <taxon>Oryza sativa</taxon>
    </lineage>
</organism>
<feature type="region of interest" description="Disordered" evidence="1">
    <location>
        <begin position="34"/>
        <end position="54"/>
    </location>
</feature>
<dbReference type="AlphaFoldDB" id="A2XAU3"/>
<dbReference type="EMBL" id="CM000127">
    <property type="protein sequence ID" value="EAY87953.1"/>
    <property type="molecule type" value="Genomic_DNA"/>
</dbReference>
<reference evidence="2 3" key="1">
    <citation type="journal article" date="2005" name="PLoS Biol.">
        <title>The genomes of Oryza sativa: a history of duplications.</title>
        <authorList>
            <person name="Yu J."/>
            <person name="Wang J."/>
            <person name="Lin W."/>
            <person name="Li S."/>
            <person name="Li H."/>
            <person name="Zhou J."/>
            <person name="Ni P."/>
            <person name="Dong W."/>
            <person name="Hu S."/>
            <person name="Zeng C."/>
            <person name="Zhang J."/>
            <person name="Zhang Y."/>
            <person name="Li R."/>
            <person name="Xu Z."/>
            <person name="Li S."/>
            <person name="Li X."/>
            <person name="Zheng H."/>
            <person name="Cong L."/>
            <person name="Lin L."/>
            <person name="Yin J."/>
            <person name="Geng J."/>
            <person name="Li G."/>
            <person name="Shi J."/>
            <person name="Liu J."/>
            <person name="Lv H."/>
            <person name="Li J."/>
            <person name="Wang J."/>
            <person name="Deng Y."/>
            <person name="Ran L."/>
            <person name="Shi X."/>
            <person name="Wang X."/>
            <person name="Wu Q."/>
            <person name="Li C."/>
            <person name="Ren X."/>
            <person name="Wang J."/>
            <person name="Wang X."/>
            <person name="Li D."/>
            <person name="Liu D."/>
            <person name="Zhang X."/>
            <person name="Ji Z."/>
            <person name="Zhao W."/>
            <person name="Sun Y."/>
            <person name="Zhang Z."/>
            <person name="Bao J."/>
            <person name="Han Y."/>
            <person name="Dong L."/>
            <person name="Ji J."/>
            <person name="Chen P."/>
            <person name="Wu S."/>
            <person name="Liu J."/>
            <person name="Xiao Y."/>
            <person name="Bu D."/>
            <person name="Tan J."/>
            <person name="Yang L."/>
            <person name="Ye C."/>
            <person name="Zhang J."/>
            <person name="Xu J."/>
            <person name="Zhou Y."/>
            <person name="Yu Y."/>
            <person name="Zhang B."/>
            <person name="Zhuang S."/>
            <person name="Wei H."/>
            <person name="Liu B."/>
            <person name="Lei M."/>
            <person name="Yu H."/>
            <person name="Li Y."/>
            <person name="Xu H."/>
            <person name="Wei S."/>
            <person name="He X."/>
            <person name="Fang L."/>
            <person name="Zhang Z."/>
            <person name="Zhang Y."/>
            <person name="Huang X."/>
            <person name="Su Z."/>
            <person name="Tong W."/>
            <person name="Li J."/>
            <person name="Tong Z."/>
            <person name="Li S."/>
            <person name="Ye J."/>
            <person name="Wang L."/>
            <person name="Fang L."/>
            <person name="Lei T."/>
            <person name="Chen C."/>
            <person name="Chen H."/>
            <person name="Xu Z."/>
            <person name="Li H."/>
            <person name="Huang H."/>
            <person name="Zhang F."/>
            <person name="Xu H."/>
            <person name="Li N."/>
            <person name="Zhao C."/>
            <person name="Li S."/>
            <person name="Dong L."/>
            <person name="Huang Y."/>
            <person name="Li L."/>
            <person name="Xi Y."/>
            <person name="Qi Q."/>
            <person name="Li W."/>
            <person name="Zhang B."/>
            <person name="Hu W."/>
            <person name="Zhang Y."/>
            <person name="Tian X."/>
            <person name="Jiao Y."/>
            <person name="Liang X."/>
            <person name="Jin J."/>
            <person name="Gao L."/>
            <person name="Zheng W."/>
            <person name="Hao B."/>
            <person name="Liu S."/>
            <person name="Wang W."/>
            <person name="Yuan L."/>
            <person name="Cao M."/>
            <person name="McDermott J."/>
            <person name="Samudrala R."/>
            <person name="Wang J."/>
            <person name="Wong G.K."/>
            <person name="Yang H."/>
        </authorList>
    </citation>
    <scope>NUCLEOTIDE SEQUENCE [LARGE SCALE GENOMIC DNA]</scope>
    <source>
        <strain evidence="3">cv. 93-11</strain>
    </source>
</reference>
<protein>
    <submittedName>
        <fullName evidence="2">Uncharacterized protein</fullName>
    </submittedName>
</protein>
<dbReference type="Gramene" id="BGIOSGA005385-TA">
    <property type="protein sequence ID" value="BGIOSGA005385-PA"/>
    <property type="gene ID" value="BGIOSGA005385"/>
</dbReference>
<gene>
    <name evidence="2" type="ORF">OsI_09378</name>
</gene>
<evidence type="ECO:0000256" key="1">
    <source>
        <dbReference type="SAM" id="MobiDB-lite"/>
    </source>
</evidence>
<accession>A2XAU3</accession>
<proteinExistence type="predicted"/>
<keyword evidence="3" id="KW-1185">Reference proteome</keyword>
<evidence type="ECO:0000313" key="3">
    <source>
        <dbReference type="Proteomes" id="UP000007015"/>
    </source>
</evidence>
<feature type="compositionally biased region" description="Basic and acidic residues" evidence="1">
    <location>
        <begin position="34"/>
        <end position="48"/>
    </location>
</feature>